<evidence type="ECO:0000313" key="3">
    <source>
        <dbReference type="Proteomes" id="UP000193467"/>
    </source>
</evidence>
<name>A0A1Y2D6I1_9BASI</name>
<feature type="region of interest" description="Disordered" evidence="1">
    <location>
        <begin position="155"/>
        <end position="183"/>
    </location>
</feature>
<organism evidence="2 3">
    <name type="scientific">Leucosporidium creatinivorum</name>
    <dbReference type="NCBI Taxonomy" id="106004"/>
    <lineage>
        <taxon>Eukaryota</taxon>
        <taxon>Fungi</taxon>
        <taxon>Dikarya</taxon>
        <taxon>Basidiomycota</taxon>
        <taxon>Pucciniomycotina</taxon>
        <taxon>Microbotryomycetes</taxon>
        <taxon>Leucosporidiales</taxon>
        <taxon>Leucosporidium</taxon>
    </lineage>
</organism>
<evidence type="ECO:0000313" key="2">
    <source>
        <dbReference type="EMBL" id="ORY54880.1"/>
    </source>
</evidence>
<feature type="region of interest" description="Disordered" evidence="1">
    <location>
        <begin position="1"/>
        <end position="55"/>
    </location>
</feature>
<dbReference type="AlphaFoldDB" id="A0A1Y2D6I1"/>
<dbReference type="EMBL" id="MCGR01000094">
    <property type="protein sequence ID" value="ORY54880.1"/>
    <property type="molecule type" value="Genomic_DNA"/>
</dbReference>
<feature type="region of interest" description="Disordered" evidence="1">
    <location>
        <begin position="93"/>
        <end position="122"/>
    </location>
</feature>
<accession>A0A1Y2D6I1</accession>
<dbReference type="Proteomes" id="UP000193467">
    <property type="component" value="Unassembled WGS sequence"/>
</dbReference>
<reference evidence="2 3" key="1">
    <citation type="submission" date="2016-07" db="EMBL/GenBank/DDBJ databases">
        <title>Pervasive Adenine N6-methylation of Active Genes in Fungi.</title>
        <authorList>
            <consortium name="DOE Joint Genome Institute"/>
            <person name="Mondo S.J."/>
            <person name="Dannebaum R.O."/>
            <person name="Kuo R.C."/>
            <person name="Labutti K."/>
            <person name="Haridas S."/>
            <person name="Kuo A."/>
            <person name="Salamov A."/>
            <person name="Ahrendt S.R."/>
            <person name="Lipzen A."/>
            <person name="Sullivan W."/>
            <person name="Andreopoulos W.B."/>
            <person name="Clum A."/>
            <person name="Lindquist E."/>
            <person name="Daum C."/>
            <person name="Ramamoorthy G.K."/>
            <person name="Gryganskyi A."/>
            <person name="Culley D."/>
            <person name="Magnuson J.K."/>
            <person name="James T.Y."/>
            <person name="O'Malley M.A."/>
            <person name="Stajich J.E."/>
            <person name="Spatafora J.W."/>
            <person name="Visel A."/>
            <person name="Grigoriev I.V."/>
        </authorList>
    </citation>
    <scope>NUCLEOTIDE SEQUENCE [LARGE SCALE GENOMIC DNA]</scope>
    <source>
        <strain evidence="2 3">62-1032</strain>
    </source>
</reference>
<evidence type="ECO:0000256" key="1">
    <source>
        <dbReference type="SAM" id="MobiDB-lite"/>
    </source>
</evidence>
<protein>
    <submittedName>
        <fullName evidence="2">Uncharacterized protein</fullName>
    </submittedName>
</protein>
<sequence length="183" mass="17226">MAVGAEEEAPNPPNESLGGSAFLGASVEGVAEEVGAAPKEKPPDGLGAAAGAGGAGVEAAGVEVEGAAPNEKVGLGAEAGAGSTLASTLFSSTAAGLEAPRPPKKLGTEEGAEEVGAGAGEGLGAGAGAAAGVGAEKREGGAAEVLAVVEGAGCCTRDGEGQRSARPRSPFPPMQRPATSKAK</sequence>
<proteinExistence type="predicted"/>
<comment type="caution">
    <text evidence="2">The sequence shown here is derived from an EMBL/GenBank/DDBJ whole genome shotgun (WGS) entry which is preliminary data.</text>
</comment>
<dbReference type="InParanoid" id="A0A1Y2D6I1"/>
<keyword evidence="3" id="KW-1185">Reference proteome</keyword>
<gene>
    <name evidence="2" type="ORF">BCR35DRAFT_224476</name>
</gene>